<evidence type="ECO:0000256" key="2">
    <source>
        <dbReference type="ARBA" id="ARBA00022723"/>
    </source>
</evidence>
<dbReference type="PIRSF" id="PIRSF005902">
    <property type="entry name" value="DNase_TatD"/>
    <property type="match status" value="1"/>
</dbReference>
<evidence type="ECO:0000256" key="4">
    <source>
        <dbReference type="PIRSR" id="PIRSR005902-1"/>
    </source>
</evidence>
<dbReference type="GO" id="GO:0046872">
    <property type="term" value="F:metal ion binding"/>
    <property type="evidence" value="ECO:0007669"/>
    <property type="project" value="UniProtKB-KW"/>
</dbReference>
<evidence type="ECO:0000313" key="5">
    <source>
        <dbReference type="EMBL" id="SOS14969.1"/>
    </source>
</evidence>
<feature type="binding site" evidence="4">
    <location>
        <position position="137"/>
    </location>
    <ligand>
        <name>a divalent metal cation</name>
        <dbReference type="ChEBI" id="CHEBI:60240"/>
        <label>2</label>
    </ligand>
</feature>
<dbReference type="InterPro" id="IPR001130">
    <property type="entry name" value="TatD-like"/>
</dbReference>
<proteinExistence type="inferred from homology"/>
<evidence type="ECO:0000313" key="6">
    <source>
        <dbReference type="Proteomes" id="UP000239025"/>
    </source>
</evidence>
<evidence type="ECO:0000256" key="3">
    <source>
        <dbReference type="ARBA" id="ARBA00022801"/>
    </source>
</evidence>
<dbReference type="GO" id="GO:0016788">
    <property type="term" value="F:hydrolase activity, acting on ester bonds"/>
    <property type="evidence" value="ECO:0007669"/>
    <property type="project" value="InterPro"/>
</dbReference>
<feature type="binding site" evidence="4">
    <location>
        <position position="7"/>
    </location>
    <ligand>
        <name>a divalent metal cation</name>
        <dbReference type="ChEBI" id="CHEBI:60240"/>
        <label>1</label>
    </ligand>
</feature>
<evidence type="ECO:0000256" key="1">
    <source>
        <dbReference type="ARBA" id="ARBA00009275"/>
    </source>
</evidence>
<keyword evidence="6" id="KW-1185">Reference proteome</keyword>
<dbReference type="InterPro" id="IPR032466">
    <property type="entry name" value="Metal_Hydrolase"/>
</dbReference>
<reference evidence="6" key="1">
    <citation type="submission" date="2017-11" db="EMBL/GenBank/DDBJ databases">
        <authorList>
            <person name="Blom J."/>
        </authorList>
    </citation>
    <scope>NUCLEOTIDE SEQUENCE [LARGE SCALE GENOMIC DNA]</scope>
</reference>
<dbReference type="Proteomes" id="UP000239025">
    <property type="component" value="Chromosome 1"/>
</dbReference>
<dbReference type="Gene3D" id="3.20.20.140">
    <property type="entry name" value="Metal-dependent hydrolases"/>
    <property type="match status" value="1"/>
</dbReference>
<feature type="binding site" evidence="4">
    <location>
        <position position="101"/>
    </location>
    <ligand>
        <name>a divalent metal cation</name>
        <dbReference type="ChEBI" id="CHEBI:60240"/>
        <label>1</label>
    </ligand>
</feature>
<dbReference type="CDD" id="cd01310">
    <property type="entry name" value="TatD_DNAse"/>
    <property type="match status" value="1"/>
</dbReference>
<dbReference type="Pfam" id="PF01026">
    <property type="entry name" value="TatD_DNase"/>
    <property type="match status" value="1"/>
</dbReference>
<dbReference type="FunFam" id="3.20.20.140:FF:000005">
    <property type="entry name" value="TatD family hydrolase"/>
    <property type="match status" value="1"/>
</dbReference>
<dbReference type="EMBL" id="LT963395">
    <property type="protein sequence ID" value="SOS14969.1"/>
    <property type="molecule type" value="Genomic_DNA"/>
</dbReference>
<dbReference type="InterPro" id="IPR018228">
    <property type="entry name" value="DNase_TatD-rel_CS"/>
</dbReference>
<dbReference type="PROSITE" id="PS01137">
    <property type="entry name" value="TATD_1"/>
    <property type="match status" value="1"/>
</dbReference>
<feature type="binding site" evidence="4">
    <location>
        <position position="9"/>
    </location>
    <ligand>
        <name>a divalent metal cation</name>
        <dbReference type="ChEBI" id="CHEBI:60240"/>
        <label>1</label>
    </ligand>
</feature>
<organism evidence="5 6">
    <name type="scientific">Pseudomonas cerasi</name>
    <dbReference type="NCBI Taxonomy" id="1583341"/>
    <lineage>
        <taxon>Bacteria</taxon>
        <taxon>Pseudomonadati</taxon>
        <taxon>Pseudomonadota</taxon>
        <taxon>Gammaproteobacteria</taxon>
        <taxon>Pseudomonadales</taxon>
        <taxon>Pseudomonadaceae</taxon>
        <taxon>Pseudomonas</taxon>
    </lineage>
</organism>
<comment type="similarity">
    <text evidence="1">Belongs to the metallo-dependent hydrolases superfamily. TatD-type hydrolase family.</text>
</comment>
<dbReference type="GO" id="GO:0005829">
    <property type="term" value="C:cytosol"/>
    <property type="evidence" value="ECO:0007669"/>
    <property type="project" value="TreeGrafter"/>
</dbReference>
<keyword evidence="2 4" id="KW-0479">Metal-binding</keyword>
<keyword evidence="3" id="KW-0378">Hydrolase</keyword>
<dbReference type="PANTHER" id="PTHR46124:SF3">
    <property type="entry name" value="HYDROLASE"/>
    <property type="match status" value="1"/>
</dbReference>
<dbReference type="InterPro" id="IPR015991">
    <property type="entry name" value="TatD/YcfH-like"/>
</dbReference>
<dbReference type="AlphaFoldDB" id="A0A193SJK5"/>
<name>A0A193SJK5_9PSED</name>
<accession>A0A193SJK5</accession>
<feature type="binding site" evidence="4">
    <location>
        <position position="161"/>
    </location>
    <ligand>
        <name>a divalent metal cation</name>
        <dbReference type="ChEBI" id="CHEBI:60240"/>
        <label>2</label>
    </ligand>
</feature>
<protein>
    <submittedName>
        <fullName evidence="5">TatD-related deoxyribonuclease</fullName>
    </submittedName>
</protein>
<feature type="binding site" evidence="4">
    <location>
        <position position="211"/>
    </location>
    <ligand>
        <name>a divalent metal cation</name>
        <dbReference type="ChEBI" id="CHEBI:60240"/>
        <label>1</label>
    </ligand>
</feature>
<sequence length="268" mass="30470">MTMIDTHTHLDFPDFDADRAQVLDNCLTLGVERMVVLGVYQRNWQRLWELTEANPALHAAFGMHPVYIDEHRTEHLTEHLTELGDWLTRLKGHPQLCAVGEIGLDYYVERPDKARQQTLFDAQLQLAADFNLPALLHVRRSHADVISTLKRHKPKRSGIIHAFAGSREEAREYIKLGFKLGLGGAATWPQALRMHRVIAELPLDSVVLETDSPDMAPAMHPYQRNSPQHLPDICEAIAELMKISPQRLAQASTDNACELFDWPRLSHT</sequence>
<dbReference type="SUPFAM" id="SSF51556">
    <property type="entry name" value="Metallo-dependent hydrolases"/>
    <property type="match status" value="1"/>
</dbReference>
<dbReference type="GO" id="GO:0004536">
    <property type="term" value="F:DNA nuclease activity"/>
    <property type="evidence" value="ECO:0007669"/>
    <property type="project" value="InterPro"/>
</dbReference>
<dbReference type="PANTHER" id="PTHR46124">
    <property type="entry name" value="D-AMINOACYL-TRNA DEACYLASE"/>
    <property type="match status" value="1"/>
</dbReference>
<dbReference type="NCBIfam" id="TIGR00010">
    <property type="entry name" value="YchF/TatD family DNA exonuclease"/>
    <property type="match status" value="1"/>
</dbReference>
<gene>
    <name evidence="5" type="ORF">PL963_00508</name>
</gene>